<comment type="caution">
    <text evidence="2">The sequence shown here is derived from an EMBL/GenBank/DDBJ whole genome shotgun (WGS) entry which is preliminary data.</text>
</comment>
<dbReference type="EMBL" id="BJYY01000019">
    <property type="protein sequence ID" value="GEO35323.1"/>
    <property type="molecule type" value="Genomic_DNA"/>
</dbReference>
<dbReference type="RefSeq" id="WP_222595952.1">
    <property type="nucleotide sequence ID" value="NZ_BAAARM010000005.1"/>
</dbReference>
<dbReference type="SUPFAM" id="SSF51735">
    <property type="entry name" value="NAD(P)-binding Rossmann-fold domains"/>
    <property type="match status" value="1"/>
</dbReference>
<gene>
    <name evidence="2" type="ORF">CAE01nite_30480</name>
</gene>
<dbReference type="Gene3D" id="3.40.50.720">
    <property type="entry name" value="NAD(P)-binding Rossmann-like Domain"/>
    <property type="match status" value="1"/>
</dbReference>
<protein>
    <recommendedName>
        <fullName evidence="1">NAD-dependent epimerase/dehydratase domain-containing protein</fullName>
    </recommendedName>
</protein>
<proteinExistence type="predicted"/>
<reference evidence="2 3" key="1">
    <citation type="submission" date="2019-07" db="EMBL/GenBank/DDBJ databases">
        <title>Whole genome shotgun sequence of Cellulomonas aerilata NBRC 106308.</title>
        <authorList>
            <person name="Hosoyama A."/>
            <person name="Uohara A."/>
            <person name="Ohji S."/>
            <person name="Ichikawa N."/>
        </authorList>
    </citation>
    <scope>NUCLEOTIDE SEQUENCE [LARGE SCALE GENOMIC DNA]</scope>
    <source>
        <strain evidence="2 3">NBRC 106308</strain>
    </source>
</reference>
<dbReference type="GO" id="GO:0005737">
    <property type="term" value="C:cytoplasm"/>
    <property type="evidence" value="ECO:0007669"/>
    <property type="project" value="TreeGrafter"/>
</dbReference>
<organism evidence="2 3">
    <name type="scientific">Cellulomonas aerilata</name>
    <dbReference type="NCBI Taxonomy" id="515326"/>
    <lineage>
        <taxon>Bacteria</taxon>
        <taxon>Bacillati</taxon>
        <taxon>Actinomycetota</taxon>
        <taxon>Actinomycetes</taxon>
        <taxon>Micrococcales</taxon>
        <taxon>Cellulomonadaceae</taxon>
        <taxon>Cellulomonas</taxon>
    </lineage>
</organism>
<dbReference type="InterPro" id="IPR051783">
    <property type="entry name" value="NAD(P)-dependent_oxidoreduct"/>
</dbReference>
<dbReference type="PANTHER" id="PTHR48079">
    <property type="entry name" value="PROTEIN YEEZ"/>
    <property type="match status" value="1"/>
</dbReference>
<name>A0A512DFR0_9CELL</name>
<evidence type="ECO:0000313" key="2">
    <source>
        <dbReference type="EMBL" id="GEO35323.1"/>
    </source>
</evidence>
<dbReference type="AlphaFoldDB" id="A0A512DFR0"/>
<feature type="domain" description="NAD-dependent epimerase/dehydratase" evidence="1">
    <location>
        <begin position="3"/>
        <end position="210"/>
    </location>
</feature>
<sequence length="298" mass="30626">MKVLLVGATGYVGAVVAEHLAARGHHVVALVRPGAVRPRPPHAASVRIGDLTDPRSLQAAVTADIDAVVHAGAPSGHAGTDDAATKALLDPLRGSGRAFVYTSGVWVLGATGDALADETTPTDPIELVRDRPAIERRVLEAARSGVRSVVIRPAIVHGRNGGIPALLVDQARAHGTGRYVGAGPVRWPMVQVDDLADLYVAAVERADAGSVLHAVAEHAVPVVDLARAASVAAGVPVGADAWDLDDARAALGSTFADALALDQACSADRTRRQLGWTPSRIGAVDDLLTGSYTARAVA</sequence>
<keyword evidence="3" id="KW-1185">Reference proteome</keyword>
<dbReference type="Pfam" id="PF01370">
    <property type="entry name" value="Epimerase"/>
    <property type="match status" value="1"/>
</dbReference>
<accession>A0A512DFR0</accession>
<dbReference type="Proteomes" id="UP000321181">
    <property type="component" value="Unassembled WGS sequence"/>
</dbReference>
<dbReference type="InterPro" id="IPR036291">
    <property type="entry name" value="NAD(P)-bd_dom_sf"/>
</dbReference>
<dbReference type="PANTHER" id="PTHR48079:SF6">
    <property type="entry name" value="NAD(P)-BINDING DOMAIN-CONTAINING PROTEIN-RELATED"/>
    <property type="match status" value="1"/>
</dbReference>
<dbReference type="GO" id="GO:0004029">
    <property type="term" value="F:aldehyde dehydrogenase (NAD+) activity"/>
    <property type="evidence" value="ECO:0007669"/>
    <property type="project" value="TreeGrafter"/>
</dbReference>
<evidence type="ECO:0000313" key="3">
    <source>
        <dbReference type="Proteomes" id="UP000321181"/>
    </source>
</evidence>
<dbReference type="InterPro" id="IPR001509">
    <property type="entry name" value="Epimerase_deHydtase"/>
</dbReference>
<evidence type="ECO:0000259" key="1">
    <source>
        <dbReference type="Pfam" id="PF01370"/>
    </source>
</evidence>